<dbReference type="STRING" id="491915.Aflv_1628"/>
<reference evidence="2 3" key="1">
    <citation type="journal article" date="2008" name="Genome Biol.">
        <title>Encapsulated in silica: genome, proteome and physiology of the thermophilic bacterium Anoxybacillus flavithermus WK1.</title>
        <authorList>
            <person name="Saw J.H."/>
            <person name="Mountain B.W."/>
            <person name="Feng L."/>
            <person name="Omelchenko M.V."/>
            <person name="Hou S."/>
            <person name="Saito J.A."/>
            <person name="Stott M.B."/>
            <person name="Li D."/>
            <person name="Zhao G."/>
            <person name="Wu J."/>
            <person name="Galperin M.Y."/>
            <person name="Koonin E.V."/>
            <person name="Makarova K.S."/>
            <person name="Wolf Y.I."/>
            <person name="Rigden D.J."/>
            <person name="Dunfield P.F."/>
            <person name="Wang L."/>
            <person name="Alam M."/>
        </authorList>
    </citation>
    <scope>NUCLEOTIDE SEQUENCE [LARGE SCALE GENOMIC DNA]</scope>
    <source>
        <strain evidence="3">DSM 21510 / WK1</strain>
    </source>
</reference>
<evidence type="ECO:0000313" key="3">
    <source>
        <dbReference type="Proteomes" id="UP000000742"/>
    </source>
</evidence>
<evidence type="ECO:0000313" key="2">
    <source>
        <dbReference type="EMBL" id="ACJ33993.1"/>
    </source>
</evidence>
<accession>B7GJY0</accession>
<keyword evidence="1" id="KW-0472">Membrane</keyword>
<dbReference type="HOGENOM" id="CLU_104502_0_0_9"/>
<dbReference type="KEGG" id="afl:Aflv_1628"/>
<dbReference type="Proteomes" id="UP000000742">
    <property type="component" value="Chromosome"/>
</dbReference>
<sequence length="231" mass="26208">MHADLNVTFTTLKGALFGSFFNLAKIFIFLSLSTIFDNIFRLLSVQLNRGMCSISGEGIQVTTICKADYYYGALLSALVNGGLAPALFEKENESRQIYTVTTNKDSYIIYAKYHTTPSGSEDFTWSFTFSDNEIQEIINVHQNYSDKTLIFAFICGQKQVSDNNQIIAIVYWDEFVACVDVNKQQSRGKPRLSVKVIKGSPRFRIYGSKRADLLDGKDNTIKIERNRLREL</sequence>
<dbReference type="EMBL" id="CP000922">
    <property type="protein sequence ID" value="ACJ33993.1"/>
    <property type="molecule type" value="Genomic_DNA"/>
</dbReference>
<dbReference type="eggNOG" id="ENOG5032R2I">
    <property type="taxonomic scope" value="Bacteria"/>
</dbReference>
<keyword evidence="1" id="KW-1133">Transmembrane helix</keyword>
<organism evidence="2 3">
    <name type="scientific">Anoxybacillus flavithermus (strain DSM 21510 / WK1)</name>
    <dbReference type="NCBI Taxonomy" id="491915"/>
    <lineage>
        <taxon>Bacteria</taxon>
        <taxon>Bacillati</taxon>
        <taxon>Bacillota</taxon>
        <taxon>Bacilli</taxon>
        <taxon>Bacillales</taxon>
        <taxon>Anoxybacillaceae</taxon>
        <taxon>Anoxybacillus</taxon>
    </lineage>
</organism>
<name>B7GJY0_ANOFW</name>
<gene>
    <name evidence="2" type="ordered locus">Aflv_1628</name>
</gene>
<keyword evidence="1" id="KW-0812">Transmembrane</keyword>
<proteinExistence type="predicted"/>
<dbReference type="AlphaFoldDB" id="B7GJY0"/>
<protein>
    <submittedName>
        <fullName evidence="2">Uncharacterized conserved protein</fullName>
    </submittedName>
</protein>
<evidence type="ECO:0000256" key="1">
    <source>
        <dbReference type="SAM" id="Phobius"/>
    </source>
</evidence>
<feature type="transmembrane region" description="Helical" evidence="1">
    <location>
        <begin position="20"/>
        <end position="40"/>
    </location>
</feature>